<gene>
    <name evidence="5" type="ORF">PTTT1_LOCUS44574</name>
</gene>
<dbReference type="Pfam" id="PF00400">
    <property type="entry name" value="WD40"/>
    <property type="match status" value="2"/>
</dbReference>
<dbReference type="PANTHER" id="PTHR22839:SF0">
    <property type="entry name" value="THO COMPLEX SUBUNIT 3"/>
    <property type="match status" value="1"/>
</dbReference>
<keyword evidence="2" id="KW-0677">Repeat</keyword>
<dbReference type="EMBL" id="OU594946">
    <property type="protein sequence ID" value="CAG9290364.1"/>
    <property type="molecule type" value="Genomic_DNA"/>
</dbReference>
<keyword evidence="1 4" id="KW-0853">WD repeat</keyword>
<feature type="repeat" description="WD" evidence="4">
    <location>
        <begin position="180"/>
        <end position="221"/>
    </location>
</feature>
<dbReference type="InterPro" id="IPR019775">
    <property type="entry name" value="WD40_repeat_CS"/>
</dbReference>
<sequence length="313" mass="33242">MASSDRMARLWTIEASGSAREVLVVSGHAGPVTKVRFHPSEPNHLCTAAADQTVRLWDIRQATQRPTGRIDLQKGSGPVAVEWNRTSSLLAVAEREGSILIYDTRKLGGAFSHASGSAAGSSASPLLSIEVAPNTTESYHFSPCGNFLIAGWTRQGEGIGELRILSLKTANNHTLFSSSYPAHSGPIYAMHVSLDSLRLATGGADAMVGIWNLDTMCCTHSITRRVKFIRSVGFSHDSRILATSSEEDGIDLADARDGSEVGSVNLGTRPRAGGAEEIAWHPKSHILACARTDAGPIGPPLSPIIVVKISVNV</sequence>
<dbReference type="PROSITE" id="PS50294">
    <property type="entry name" value="WD_REPEATS_REGION"/>
    <property type="match status" value="2"/>
</dbReference>
<evidence type="ECO:0000256" key="1">
    <source>
        <dbReference type="ARBA" id="ARBA00022574"/>
    </source>
</evidence>
<dbReference type="PROSITE" id="PS50082">
    <property type="entry name" value="WD_REPEATS_2"/>
    <property type="match status" value="2"/>
</dbReference>
<evidence type="ECO:0000313" key="5">
    <source>
        <dbReference type="EMBL" id="CAG9290364.1"/>
    </source>
</evidence>
<name>A0A8J9XBB0_PHATR</name>
<dbReference type="GO" id="GO:0006406">
    <property type="term" value="P:mRNA export from nucleus"/>
    <property type="evidence" value="ECO:0007669"/>
    <property type="project" value="InterPro"/>
</dbReference>
<protein>
    <submittedName>
        <fullName evidence="5">Uncharacterized protein</fullName>
    </submittedName>
</protein>
<comment type="similarity">
    <text evidence="3">Belongs to the THOC3 family.</text>
</comment>
<proteinExistence type="inferred from homology"/>
<evidence type="ECO:0000256" key="3">
    <source>
        <dbReference type="ARBA" id="ARBA00046343"/>
    </source>
</evidence>
<dbReference type="InterPro" id="IPR015943">
    <property type="entry name" value="WD40/YVTN_repeat-like_dom_sf"/>
</dbReference>
<dbReference type="PANTHER" id="PTHR22839">
    <property type="entry name" value="THO COMPLEX SUBUNIT 3 THO3"/>
    <property type="match status" value="1"/>
</dbReference>
<evidence type="ECO:0000256" key="4">
    <source>
        <dbReference type="PROSITE-ProRule" id="PRU00221"/>
    </source>
</evidence>
<feature type="repeat" description="WD" evidence="4">
    <location>
        <begin position="25"/>
        <end position="67"/>
    </location>
</feature>
<dbReference type="SUPFAM" id="SSF50978">
    <property type="entry name" value="WD40 repeat-like"/>
    <property type="match status" value="1"/>
</dbReference>
<organism evidence="5">
    <name type="scientific">Phaeodactylum tricornutum</name>
    <name type="common">Diatom</name>
    <dbReference type="NCBI Taxonomy" id="2850"/>
    <lineage>
        <taxon>Eukaryota</taxon>
        <taxon>Sar</taxon>
        <taxon>Stramenopiles</taxon>
        <taxon>Ochrophyta</taxon>
        <taxon>Bacillariophyta</taxon>
        <taxon>Bacillariophyceae</taxon>
        <taxon>Bacillariophycidae</taxon>
        <taxon>Naviculales</taxon>
        <taxon>Phaeodactylaceae</taxon>
        <taxon>Phaeodactylum</taxon>
    </lineage>
</organism>
<dbReference type="InterPro" id="IPR040132">
    <property type="entry name" value="Tex1/THOC3"/>
</dbReference>
<dbReference type="GO" id="GO:0000445">
    <property type="term" value="C:THO complex part of transcription export complex"/>
    <property type="evidence" value="ECO:0007669"/>
    <property type="project" value="TreeGrafter"/>
</dbReference>
<dbReference type="Proteomes" id="UP000836788">
    <property type="component" value="Chromosome 5"/>
</dbReference>
<dbReference type="Gene3D" id="2.130.10.10">
    <property type="entry name" value="YVTN repeat-like/Quinoprotein amine dehydrogenase"/>
    <property type="match status" value="2"/>
</dbReference>
<dbReference type="PROSITE" id="PS00678">
    <property type="entry name" value="WD_REPEATS_1"/>
    <property type="match status" value="2"/>
</dbReference>
<accession>A0A8J9XBB0</accession>
<dbReference type="SMART" id="SM00320">
    <property type="entry name" value="WD40"/>
    <property type="match status" value="4"/>
</dbReference>
<dbReference type="AlphaFoldDB" id="A0A8J9XBB0"/>
<dbReference type="InterPro" id="IPR001680">
    <property type="entry name" value="WD40_rpt"/>
</dbReference>
<reference evidence="5" key="1">
    <citation type="submission" date="2022-02" db="EMBL/GenBank/DDBJ databases">
        <authorList>
            <person name="Giguere J D."/>
        </authorList>
    </citation>
    <scope>NUCLEOTIDE SEQUENCE</scope>
    <source>
        <strain evidence="5">CCAP 1055/1</strain>
    </source>
</reference>
<dbReference type="InterPro" id="IPR036322">
    <property type="entry name" value="WD40_repeat_dom_sf"/>
</dbReference>
<evidence type="ECO:0000256" key="2">
    <source>
        <dbReference type="ARBA" id="ARBA00022737"/>
    </source>
</evidence>